<evidence type="ECO:0000256" key="4">
    <source>
        <dbReference type="ARBA" id="ARBA00022643"/>
    </source>
</evidence>
<dbReference type="InterPro" id="IPR015864">
    <property type="entry name" value="FAD_synthase"/>
</dbReference>
<keyword evidence="9" id="KW-0067">ATP-binding</keyword>
<evidence type="ECO:0000256" key="6">
    <source>
        <dbReference type="ARBA" id="ARBA00022695"/>
    </source>
</evidence>
<dbReference type="SUPFAM" id="SSF52374">
    <property type="entry name" value="Nucleotidylyl transferase"/>
    <property type="match status" value="1"/>
</dbReference>
<evidence type="ECO:0000256" key="10">
    <source>
        <dbReference type="ARBA" id="ARBA00049494"/>
    </source>
</evidence>
<evidence type="ECO:0000256" key="8">
    <source>
        <dbReference type="ARBA" id="ARBA00022827"/>
    </source>
</evidence>
<organism evidence="12">
    <name type="scientific">uncultured bacterium contig00008</name>
    <dbReference type="NCBI Taxonomy" id="1181500"/>
    <lineage>
        <taxon>Bacteria</taxon>
        <taxon>environmental samples</taxon>
    </lineage>
</organism>
<evidence type="ECO:0000313" key="12">
    <source>
        <dbReference type="EMBL" id="AGS52048.1"/>
    </source>
</evidence>
<keyword evidence="6" id="KW-0548">Nucleotidyltransferase</keyword>
<dbReference type="Pfam" id="PF06574">
    <property type="entry name" value="FAD_syn"/>
    <property type="match status" value="1"/>
</dbReference>
<dbReference type="AlphaFoldDB" id="A0A806KND4"/>
<keyword evidence="5" id="KW-0808">Transferase</keyword>
<accession>A0A806KND4</accession>
<evidence type="ECO:0000256" key="3">
    <source>
        <dbReference type="ARBA" id="ARBA00022630"/>
    </source>
</evidence>
<keyword evidence="4" id="KW-0288">FMN</keyword>
<proteinExistence type="predicted"/>
<reference evidence="12" key="1">
    <citation type="submission" date="2012-03" db="EMBL/GenBank/DDBJ databases">
        <title>Functional metagenomics reveals considerable lignocellulase gene clusters in the gut microbiome of a wood-feeding higher termite.</title>
        <authorList>
            <person name="Liu N."/>
        </authorList>
    </citation>
    <scope>NUCLEOTIDE SEQUENCE</scope>
</reference>
<keyword evidence="7" id="KW-0547">Nucleotide-binding</keyword>
<dbReference type="GO" id="GO:0003919">
    <property type="term" value="F:FMN adenylyltransferase activity"/>
    <property type="evidence" value="ECO:0007669"/>
    <property type="project" value="UniProtKB-EC"/>
</dbReference>
<dbReference type="GO" id="GO:0009231">
    <property type="term" value="P:riboflavin biosynthetic process"/>
    <property type="evidence" value="ECO:0007669"/>
    <property type="project" value="InterPro"/>
</dbReference>
<dbReference type="UniPathway" id="UPA00277">
    <property type="reaction ID" value="UER00407"/>
</dbReference>
<evidence type="ECO:0000259" key="11">
    <source>
        <dbReference type="Pfam" id="PF06574"/>
    </source>
</evidence>
<evidence type="ECO:0000256" key="7">
    <source>
        <dbReference type="ARBA" id="ARBA00022741"/>
    </source>
</evidence>
<dbReference type="EC" id="2.7.7.2" evidence="2"/>
<keyword evidence="3" id="KW-0285">Flavoprotein</keyword>
<dbReference type="GO" id="GO:0005524">
    <property type="term" value="F:ATP binding"/>
    <property type="evidence" value="ECO:0007669"/>
    <property type="project" value="UniProtKB-KW"/>
</dbReference>
<name>A0A806KND4_9BACT</name>
<protein>
    <recommendedName>
        <fullName evidence="2">FAD synthase</fullName>
        <ecNumber evidence="2">2.7.7.2</ecNumber>
    </recommendedName>
</protein>
<dbReference type="GO" id="GO:0006747">
    <property type="term" value="P:FAD biosynthetic process"/>
    <property type="evidence" value="ECO:0007669"/>
    <property type="project" value="UniProtKB-UniPathway"/>
</dbReference>
<sequence length="220" mass="24323">MLVTDWFEFLENGLPIKQNLSSMTVGVFDGVHRGHQALLKRIVSHNADYVPVVVTFRENHKTGTVKNFSKETHTEAQRHGGELGNSDILTFERKTEILAGLGVEVLLVIDFTDSFRHMKGIDFLEVLLEHGNIGFFAVGGNFRCGYQLDTGAREISGFFTSRNIPVEIVPEVMEGSLPISSSRIRSCIAAGDLQAAQSMMGARPGAVWSDLAESWKNKLQ</sequence>
<keyword evidence="8" id="KW-0274">FAD</keyword>
<dbReference type="InterPro" id="IPR014729">
    <property type="entry name" value="Rossmann-like_a/b/a_fold"/>
</dbReference>
<dbReference type="NCBIfam" id="TIGR00125">
    <property type="entry name" value="cyt_tran_rel"/>
    <property type="match status" value="1"/>
</dbReference>
<comment type="catalytic activity">
    <reaction evidence="10">
        <text>FMN + ATP + H(+) = FAD + diphosphate</text>
        <dbReference type="Rhea" id="RHEA:17237"/>
        <dbReference type="ChEBI" id="CHEBI:15378"/>
        <dbReference type="ChEBI" id="CHEBI:30616"/>
        <dbReference type="ChEBI" id="CHEBI:33019"/>
        <dbReference type="ChEBI" id="CHEBI:57692"/>
        <dbReference type="ChEBI" id="CHEBI:58210"/>
        <dbReference type="EC" id="2.7.7.2"/>
    </reaction>
</comment>
<evidence type="ECO:0000256" key="5">
    <source>
        <dbReference type="ARBA" id="ARBA00022679"/>
    </source>
</evidence>
<dbReference type="InterPro" id="IPR004821">
    <property type="entry name" value="Cyt_trans-like"/>
</dbReference>
<evidence type="ECO:0000256" key="2">
    <source>
        <dbReference type="ARBA" id="ARBA00012393"/>
    </source>
</evidence>
<dbReference type="EMBL" id="JQ844180">
    <property type="protein sequence ID" value="AGS52048.1"/>
    <property type="molecule type" value="Genomic_DNA"/>
</dbReference>
<dbReference type="Gene3D" id="3.40.50.620">
    <property type="entry name" value="HUPs"/>
    <property type="match status" value="1"/>
</dbReference>
<evidence type="ECO:0000256" key="1">
    <source>
        <dbReference type="ARBA" id="ARBA00004726"/>
    </source>
</evidence>
<evidence type="ECO:0000256" key="9">
    <source>
        <dbReference type="ARBA" id="ARBA00022840"/>
    </source>
</evidence>
<comment type="pathway">
    <text evidence="1">Cofactor biosynthesis; FAD biosynthesis; FAD from FMN: step 1/1.</text>
</comment>
<feature type="domain" description="FAD synthetase" evidence="11">
    <location>
        <begin position="19"/>
        <end position="183"/>
    </location>
</feature>